<dbReference type="PANTHER" id="PTHR30460:SF0">
    <property type="entry name" value="MODERATE CONDUCTANCE MECHANOSENSITIVE CHANNEL YBIO"/>
    <property type="match status" value="1"/>
</dbReference>
<dbReference type="InterPro" id="IPR010920">
    <property type="entry name" value="LSM_dom_sf"/>
</dbReference>
<comment type="subcellular location">
    <subcellularLocation>
        <location evidence="1">Cell membrane</location>
        <topology evidence="1">Multi-pass membrane protein</topology>
    </subcellularLocation>
</comment>
<evidence type="ECO:0000259" key="10">
    <source>
        <dbReference type="Pfam" id="PF21088"/>
    </source>
</evidence>
<dbReference type="SUPFAM" id="SSF82861">
    <property type="entry name" value="Mechanosensitive channel protein MscS (YggB), transmembrane region"/>
    <property type="match status" value="1"/>
</dbReference>
<dbReference type="InterPro" id="IPR011066">
    <property type="entry name" value="MscS_channel_C_sf"/>
</dbReference>
<dbReference type="SUPFAM" id="SSF82689">
    <property type="entry name" value="Mechanosensitive channel protein MscS (YggB), C-terminal domain"/>
    <property type="match status" value="1"/>
</dbReference>
<proteinExistence type="inferred from homology"/>
<evidence type="ECO:0000259" key="9">
    <source>
        <dbReference type="Pfam" id="PF21082"/>
    </source>
</evidence>
<feature type="transmembrane region" description="Helical" evidence="7">
    <location>
        <begin position="40"/>
        <end position="63"/>
    </location>
</feature>
<evidence type="ECO:0000256" key="6">
    <source>
        <dbReference type="ARBA" id="ARBA00023136"/>
    </source>
</evidence>
<dbReference type="Gene3D" id="1.10.287.1260">
    <property type="match status" value="1"/>
</dbReference>
<feature type="transmembrane region" description="Helical" evidence="7">
    <location>
        <begin position="114"/>
        <end position="134"/>
    </location>
</feature>
<comment type="similarity">
    <text evidence="2">Belongs to the MscS (TC 1.A.23) family.</text>
</comment>
<dbReference type="InterPro" id="IPR006685">
    <property type="entry name" value="MscS_channel_2nd"/>
</dbReference>
<dbReference type="SUPFAM" id="SSF50182">
    <property type="entry name" value="Sm-like ribonucleoproteins"/>
    <property type="match status" value="1"/>
</dbReference>
<dbReference type="InterPro" id="IPR049278">
    <property type="entry name" value="MS_channel_C"/>
</dbReference>
<keyword evidence="12" id="KW-1185">Reference proteome</keyword>
<evidence type="ECO:0000256" key="7">
    <source>
        <dbReference type="SAM" id="Phobius"/>
    </source>
</evidence>
<feature type="transmembrane region" description="Helical" evidence="7">
    <location>
        <begin position="140"/>
        <end position="162"/>
    </location>
</feature>
<dbReference type="GO" id="GO:0005886">
    <property type="term" value="C:plasma membrane"/>
    <property type="evidence" value="ECO:0007669"/>
    <property type="project" value="UniProtKB-SubCell"/>
</dbReference>
<dbReference type="PANTHER" id="PTHR30460">
    <property type="entry name" value="MODERATE CONDUCTANCE MECHANOSENSITIVE CHANNEL YBIO"/>
    <property type="match status" value="1"/>
</dbReference>
<evidence type="ECO:0000259" key="8">
    <source>
        <dbReference type="Pfam" id="PF00924"/>
    </source>
</evidence>
<name>A0A8J3NLI8_9ACTN</name>
<evidence type="ECO:0000256" key="5">
    <source>
        <dbReference type="ARBA" id="ARBA00022989"/>
    </source>
</evidence>
<dbReference type="InterPro" id="IPR045276">
    <property type="entry name" value="YbiO_bact"/>
</dbReference>
<dbReference type="RefSeq" id="WP_203754350.1">
    <property type="nucleotide sequence ID" value="NZ_BONF01000043.1"/>
</dbReference>
<reference evidence="11 12" key="1">
    <citation type="submission" date="2021-01" db="EMBL/GenBank/DDBJ databases">
        <title>Whole genome shotgun sequence of Catellatospora bangladeshensis NBRC 107357.</title>
        <authorList>
            <person name="Komaki H."/>
            <person name="Tamura T."/>
        </authorList>
    </citation>
    <scope>NUCLEOTIDE SEQUENCE [LARGE SCALE GENOMIC DNA]</scope>
    <source>
        <strain evidence="11 12">NBRC 107357</strain>
    </source>
</reference>
<evidence type="ECO:0000256" key="2">
    <source>
        <dbReference type="ARBA" id="ARBA00008017"/>
    </source>
</evidence>
<dbReference type="Pfam" id="PF00924">
    <property type="entry name" value="MS_channel_2nd"/>
    <property type="match status" value="1"/>
</dbReference>
<evidence type="ECO:0000313" key="11">
    <source>
        <dbReference type="EMBL" id="GIF85092.1"/>
    </source>
</evidence>
<keyword evidence="6 7" id="KW-0472">Membrane</keyword>
<evidence type="ECO:0000256" key="1">
    <source>
        <dbReference type="ARBA" id="ARBA00004651"/>
    </source>
</evidence>
<dbReference type="InterPro" id="IPR049142">
    <property type="entry name" value="MS_channel_1st"/>
</dbReference>
<dbReference type="Pfam" id="PF21082">
    <property type="entry name" value="MS_channel_3rd"/>
    <property type="match status" value="1"/>
</dbReference>
<feature type="domain" description="Mechanosensitive ion channel MscS C-terminal" evidence="9">
    <location>
        <begin position="244"/>
        <end position="316"/>
    </location>
</feature>
<dbReference type="Proteomes" id="UP000601223">
    <property type="component" value="Unassembled WGS sequence"/>
</dbReference>
<dbReference type="InterPro" id="IPR011014">
    <property type="entry name" value="MscS_channel_TM-2"/>
</dbReference>
<evidence type="ECO:0000313" key="12">
    <source>
        <dbReference type="Proteomes" id="UP000601223"/>
    </source>
</evidence>
<gene>
    <name evidence="11" type="ORF">Cba03nite_64410</name>
</gene>
<evidence type="ECO:0000256" key="3">
    <source>
        <dbReference type="ARBA" id="ARBA00022475"/>
    </source>
</evidence>
<dbReference type="InterPro" id="IPR023408">
    <property type="entry name" value="MscS_beta-dom_sf"/>
</dbReference>
<organism evidence="11 12">
    <name type="scientific">Catellatospora bangladeshensis</name>
    <dbReference type="NCBI Taxonomy" id="310355"/>
    <lineage>
        <taxon>Bacteria</taxon>
        <taxon>Bacillati</taxon>
        <taxon>Actinomycetota</taxon>
        <taxon>Actinomycetes</taxon>
        <taxon>Micromonosporales</taxon>
        <taxon>Micromonosporaceae</taxon>
        <taxon>Catellatospora</taxon>
    </lineage>
</organism>
<keyword evidence="4 7" id="KW-0812">Transmembrane</keyword>
<dbReference type="Gene3D" id="2.30.30.60">
    <property type="match status" value="1"/>
</dbReference>
<keyword evidence="5 7" id="KW-1133">Transmembrane helix</keyword>
<dbReference type="Pfam" id="PF21088">
    <property type="entry name" value="MS_channel_1st"/>
    <property type="match status" value="1"/>
</dbReference>
<sequence length="339" mass="36517">MLSLFDPNPSETPSVGCMADKICKGVYELSDSQWLADGGYYLLIKPLRIIVIIIVAMIARALLNHTINKIVGRTAQGKVPTMLRPIREKIPASVVNATSVFPERRRQRAEAIGSVLKSMVTVGVFSVAFLIVLSEFDINVGPLIASLGIAGVALGFGAQSLVKDLIAGLFMLLEDQYGVGDVIDTGEAVGVVESVGLRTVTIRDGRGVIWYVRNGEIIRIGNKSQGWATVMIDVPIGFVGVEEATSVLRQAVDAFAHDPEWAADFVEPPQVLGVENISVDGAVIRTVCKTSADRQWDLQREMRRRLTEALEASGIAAQMQAARALRASVPAEEPAAQNP</sequence>
<keyword evidence="3" id="KW-1003">Cell membrane</keyword>
<dbReference type="Gene3D" id="3.30.70.100">
    <property type="match status" value="1"/>
</dbReference>
<comment type="caution">
    <text evidence="11">The sequence shown here is derived from an EMBL/GenBank/DDBJ whole genome shotgun (WGS) entry which is preliminary data.</text>
</comment>
<dbReference type="EMBL" id="BONF01000043">
    <property type="protein sequence ID" value="GIF85092.1"/>
    <property type="molecule type" value="Genomic_DNA"/>
</dbReference>
<feature type="domain" description="Mechanosensitive ion channel MscS" evidence="8">
    <location>
        <begin position="161"/>
        <end position="222"/>
    </location>
</feature>
<dbReference type="AlphaFoldDB" id="A0A8J3NLI8"/>
<protein>
    <submittedName>
        <fullName evidence="11">Mechanosensitive ion channel protein MscS</fullName>
    </submittedName>
</protein>
<dbReference type="GO" id="GO:0008381">
    <property type="term" value="F:mechanosensitive monoatomic ion channel activity"/>
    <property type="evidence" value="ECO:0007669"/>
    <property type="project" value="InterPro"/>
</dbReference>
<dbReference type="FunFam" id="1.10.287.1260:FF:000005">
    <property type="entry name" value="Mechanosensitive ion channel family protein"/>
    <property type="match status" value="1"/>
</dbReference>
<accession>A0A8J3NLI8</accession>
<evidence type="ECO:0000256" key="4">
    <source>
        <dbReference type="ARBA" id="ARBA00022692"/>
    </source>
</evidence>
<feature type="domain" description="Mechanosensitive ion channel transmembrane helices 2/3" evidence="10">
    <location>
        <begin position="120"/>
        <end position="159"/>
    </location>
</feature>